<feature type="domain" description="Dermonecrotic toxin N-terminal" evidence="1">
    <location>
        <begin position="569"/>
        <end position="832"/>
    </location>
</feature>
<reference evidence="2 3" key="1">
    <citation type="submission" date="2022-05" db="EMBL/GenBank/DDBJ databases">
        <title>Novel Pseudomonas spp. Isolated from a Rainbow Trout Aquaculture Facility.</title>
        <authorList>
            <person name="Testerman T."/>
            <person name="Graf J."/>
        </authorList>
    </citation>
    <scope>NUCLEOTIDE SEQUENCE [LARGE SCALE GENOMIC DNA]</scope>
    <source>
        <strain evidence="2 3">ID681</strain>
    </source>
</reference>
<sequence>MPNTPQDERLLRYATDLCNQSRQALLALIGNAPGARATIASMLQLNWQLDSDHVLFRFFDRAGRPTASVSLSEACAFVHQQPSSALLDTNVEVEGLPAGNALLSFTPREVYDYLKAFAPDAYLLSHWKEYWIARAPGTALARKALAQYHYRQHNRAACQLGLLPLIDAEAIDAAFEAWMNTLQRDMLTALNNSFGQELADHGAASLLASDQFDQQRRSQIALVEAPLWSAPAPEPAQLLPTFGSLSLDIPPSLRQASIANQQAAFAALLGEDFQGDTNDPRLLALASEFQRLRAAQDAAYAAAQALVQASTPQDLYALRYRPNAHYDALYRARIEGLLAEGQLQRTLAQLDSQEHALLVAALSNPGETPPASVATLTLTLHSEVSHSEELAGALLISQGPVQHTKGSVLLYLPGRGAGLQRFASRDELERTLFKHHSDDTQAAITYAPLDSEPMEYSLQSQLYRCEQEAKALLRTYPTATHAVQQAEALQQLIEQTRASLLAAENPAREQAYRQLLEQNQSSQLAGHLPTWLATLPTPTRLRLKTLINAYITAMQLAHDQLEHDLPLREDFSRVRIQRQLREDFAVEAPYAVLIDVPDAVNLQKEIISGAGTAGTPFKLVPVASQARTTLTLEALAQLNIDADLRQRLTFMRVDIQGGSVAGQAALRNGIDKAWLINTVTTLDLARQYEQCIRDAFMGAAQESEFSREFRRECLLEPIRLMLQLQGEYARVQLELDDSAYQILNTAIDAASRAAYQVDGREIELLPATLTSGGTDTDGHAVTLSGVTFIHERLSGQTLLYLPDVPDGKYLRHYSSLEAAREGLFRRTLDNDMIPYLAGRTLLGDPQAHISRLNQAHLQRFDKIIGVGQAWPASTSLANHLLDAQMGRLIEAHRSSARSNDALYLDNAALQHGMVFNYLKMALGMLPFVGTAIALYDAWDASNLAVTAFVRGQIGQGLYQLESALCSLLDAALDLLPGVPVSPVSARAIARQRQLSTLGTLGRKALAPSMQQARRVLERFSGYECLEPVDLLGLQAASEGIYRGVYRHAQGDFILCQGRLYQVELHDSPRTWRLSGTASKTYKQPIALDESGQWNTHGALYGTLVDGGLAGGGNTVGHLADALDPLWPLAIRERLPRWWRDQAHRRFLALKNASVSKAQQLSAHHETTVALQRQHLTLDGSPQGDALFETIRKRSLKELAMAETAISELNELLPLTSGNNQTAFTGLRERIVDIYIQRAAEKLTIDQMETSNFLDQLDALNQQPMETLADYLSVMQQRRHLTLRALEAVEALQVQRDRIMQWSDLGFDSNLRQKVKTRVRQTIRYENPNIRDLLKTANLLELVNRYDAINDLSWIYLEHPHLQQRLEVIRALGHQRDLSEINSNVTQRRILLDDCIRTYQQYQRALNAWTSGYPEFFDMTQVVALQEGLERATALAEAWLRRMPRPERPAPIEGVVPPTRRIFELEGQGLVIGEEVTAGPAPRFSTTGPRGRQETYEQAADGRWHLLQGTDRITPDIVVTDVRRLTREARARVQALPAYTRRAQGYAQQGMQPVDLEQLMLSEANELDLRAQRIAQQDPQAEVIAVLNSHAHGLRAEGRALRIRQTLTSQTPTEGHLDYLISQESVDIVKTGPPVQQPNRPDGRRDFLQEYEVRDLSQNPPQPLWWAHFHYNKAQAPFADFEKAHLKLPSQRFLGLQWQQAQAEATPIWRGNIGRPLAERYFSTL</sequence>
<dbReference type="Proteomes" id="UP001148203">
    <property type="component" value="Unassembled WGS sequence"/>
</dbReference>
<name>A0ABT5P079_9PSED</name>
<dbReference type="InterPro" id="IPR046673">
    <property type="entry name" value="ToxA_N"/>
</dbReference>
<accession>A0ABT5P079</accession>
<proteinExistence type="predicted"/>
<organism evidence="2 3">
    <name type="scientific">Pseudomonas fontis</name>
    <dbReference type="NCBI Taxonomy" id="2942633"/>
    <lineage>
        <taxon>Bacteria</taxon>
        <taxon>Pseudomonadati</taxon>
        <taxon>Pseudomonadota</taxon>
        <taxon>Gammaproteobacteria</taxon>
        <taxon>Pseudomonadales</taxon>
        <taxon>Pseudomonadaceae</taxon>
        <taxon>Pseudomonas</taxon>
    </lineage>
</organism>
<evidence type="ECO:0000313" key="2">
    <source>
        <dbReference type="EMBL" id="MDD0993771.1"/>
    </source>
</evidence>
<protein>
    <recommendedName>
        <fullName evidence="1">Dermonecrotic toxin N-terminal domain-containing protein</fullName>
    </recommendedName>
</protein>
<evidence type="ECO:0000259" key="1">
    <source>
        <dbReference type="Pfam" id="PF20178"/>
    </source>
</evidence>
<feature type="domain" description="Dermonecrotic toxin N-terminal" evidence="1">
    <location>
        <begin position="316"/>
        <end position="440"/>
    </location>
</feature>
<gene>
    <name evidence="2" type="ORF">M5G11_24895</name>
</gene>
<comment type="caution">
    <text evidence="2">The sequence shown here is derived from an EMBL/GenBank/DDBJ whole genome shotgun (WGS) entry which is preliminary data.</text>
</comment>
<keyword evidence="3" id="KW-1185">Reference proteome</keyword>
<dbReference type="Pfam" id="PF20178">
    <property type="entry name" value="ToxA_N"/>
    <property type="match status" value="2"/>
</dbReference>
<dbReference type="RefSeq" id="WP_273913536.1">
    <property type="nucleotide sequence ID" value="NZ_JAMDGX010000089.1"/>
</dbReference>
<dbReference type="EMBL" id="JAMDGY010000105">
    <property type="protein sequence ID" value="MDD0993771.1"/>
    <property type="molecule type" value="Genomic_DNA"/>
</dbReference>
<evidence type="ECO:0000313" key="3">
    <source>
        <dbReference type="Proteomes" id="UP001148203"/>
    </source>
</evidence>